<accession>A0A9X4JJ54</accession>
<protein>
    <submittedName>
        <fullName evidence="1">Uncharacterized protein</fullName>
    </submittedName>
</protein>
<dbReference type="RefSeq" id="WP_130714801.1">
    <property type="nucleotide sequence ID" value="NZ_JAKIHW010000008.1"/>
</dbReference>
<dbReference type="AlphaFoldDB" id="A0A9X4JJ54"/>
<gene>
    <name evidence="1" type="ORF">L2111_09115</name>
</gene>
<proteinExistence type="predicted"/>
<sequence>MKAIFTPQRSDYVMKVSAKGDVLTIEVDDVADSFDFSILNDGDIAVDFVSVLTPNPVLNARKESGEIIVELIGFYGSDAEESETQIWEVMLNG</sequence>
<reference evidence="1" key="1">
    <citation type="submission" date="2022-01" db="EMBL/GenBank/DDBJ databases">
        <title>Genetic Characterization of Carbapenem-resistant Citrobacter spp. from China: a multicenter study.</title>
        <authorList>
            <person name="Ye L."/>
        </authorList>
    </citation>
    <scope>NUCLEOTIDE SEQUENCE</scope>
    <source>
        <strain evidence="1">IR5432</strain>
    </source>
</reference>
<organism evidence="1 2">
    <name type="scientific">Citrobacter portucalensis</name>
    <dbReference type="NCBI Taxonomy" id="1639133"/>
    <lineage>
        <taxon>Bacteria</taxon>
        <taxon>Pseudomonadati</taxon>
        <taxon>Pseudomonadota</taxon>
        <taxon>Gammaproteobacteria</taxon>
        <taxon>Enterobacterales</taxon>
        <taxon>Enterobacteriaceae</taxon>
        <taxon>Citrobacter</taxon>
        <taxon>Citrobacter freundii complex</taxon>
    </lineage>
</organism>
<evidence type="ECO:0000313" key="1">
    <source>
        <dbReference type="EMBL" id="MDE9618240.1"/>
    </source>
</evidence>
<name>A0A9X4JJ54_9ENTR</name>
<evidence type="ECO:0000313" key="2">
    <source>
        <dbReference type="Proteomes" id="UP001147005"/>
    </source>
</evidence>
<dbReference type="Proteomes" id="UP001147005">
    <property type="component" value="Unassembled WGS sequence"/>
</dbReference>
<comment type="caution">
    <text evidence="1">The sequence shown here is derived from an EMBL/GenBank/DDBJ whole genome shotgun (WGS) entry which is preliminary data.</text>
</comment>
<dbReference type="EMBL" id="JAKIHW010000008">
    <property type="protein sequence ID" value="MDE9618240.1"/>
    <property type="molecule type" value="Genomic_DNA"/>
</dbReference>